<gene>
    <name evidence="2" type="ORF">FTUN_1981</name>
</gene>
<proteinExistence type="predicted"/>
<dbReference type="InterPro" id="IPR027558">
    <property type="entry name" value="Pre_pil_HX9DG_C"/>
</dbReference>
<dbReference type="AlphaFoldDB" id="A0A6M5YMJ4"/>
<dbReference type="NCBIfam" id="TIGR04294">
    <property type="entry name" value="pre_pil_HX9DG"/>
    <property type="match status" value="1"/>
</dbReference>
<accession>A0A6M5YMJ4</accession>
<protein>
    <recommendedName>
        <fullName evidence="1">DUF1559 domain-containing protein</fullName>
    </recommendedName>
</protein>
<reference evidence="3" key="1">
    <citation type="submission" date="2020-05" db="EMBL/GenBank/DDBJ databases">
        <title>Frigoriglobus tundricola gen. nov., sp. nov., a psychrotolerant cellulolytic planctomycete of the family Gemmataceae with two divergent copies of 16S rRNA gene.</title>
        <authorList>
            <person name="Kulichevskaya I.S."/>
            <person name="Ivanova A.A."/>
            <person name="Naumoff D.G."/>
            <person name="Beletsky A.V."/>
            <person name="Rijpstra W.I.C."/>
            <person name="Sinninghe Damste J.S."/>
            <person name="Mardanov A.V."/>
            <person name="Ravin N.V."/>
            <person name="Dedysh S.N."/>
        </authorList>
    </citation>
    <scope>NUCLEOTIDE SEQUENCE [LARGE SCALE GENOMIC DNA]</scope>
    <source>
        <strain evidence="3">PL17</strain>
    </source>
</reference>
<sequence>MSQASGVWIGMVVSPTNGLTGWYNANGGNAMNAGRSNYIGCGGSFGALPPDDGFSGTSLGLPPMPGVYSANKHVKITDIADGTSNTIAFGETIGDSDVGSRNYALTWMGAGSLPLCYGLPTGSTSGWANFTSFHTGQVLFSFADGSVRGIRKGVGAGASANPSTFTSDWYVLQYAGGISDGQVIDFSVLGQ</sequence>
<name>A0A6M5YMJ4_9BACT</name>
<evidence type="ECO:0000259" key="1">
    <source>
        <dbReference type="Pfam" id="PF07596"/>
    </source>
</evidence>
<feature type="domain" description="DUF1559" evidence="1">
    <location>
        <begin position="65"/>
        <end position="150"/>
    </location>
</feature>
<dbReference type="InterPro" id="IPR011453">
    <property type="entry name" value="DUF1559"/>
</dbReference>
<dbReference type="Proteomes" id="UP000503447">
    <property type="component" value="Chromosome"/>
</dbReference>
<evidence type="ECO:0000313" key="3">
    <source>
        <dbReference type="Proteomes" id="UP000503447"/>
    </source>
</evidence>
<organism evidence="2 3">
    <name type="scientific">Frigoriglobus tundricola</name>
    <dbReference type="NCBI Taxonomy" id="2774151"/>
    <lineage>
        <taxon>Bacteria</taxon>
        <taxon>Pseudomonadati</taxon>
        <taxon>Planctomycetota</taxon>
        <taxon>Planctomycetia</taxon>
        <taxon>Gemmatales</taxon>
        <taxon>Gemmataceae</taxon>
        <taxon>Frigoriglobus</taxon>
    </lineage>
</organism>
<evidence type="ECO:0000313" key="2">
    <source>
        <dbReference type="EMBL" id="QJW94461.1"/>
    </source>
</evidence>
<dbReference type="Pfam" id="PF07596">
    <property type="entry name" value="SBP_bac_10"/>
    <property type="match status" value="1"/>
</dbReference>
<dbReference type="KEGG" id="ftj:FTUN_1981"/>
<dbReference type="EMBL" id="CP053452">
    <property type="protein sequence ID" value="QJW94461.1"/>
    <property type="molecule type" value="Genomic_DNA"/>
</dbReference>
<keyword evidence="3" id="KW-1185">Reference proteome</keyword>